<proteinExistence type="predicted"/>
<dbReference type="AlphaFoldDB" id="A0A9W6JYZ4"/>
<dbReference type="PIRSF" id="PIRSF030771">
    <property type="entry name" value="UCP030771"/>
    <property type="match status" value="1"/>
</dbReference>
<dbReference type="Pfam" id="PF09956">
    <property type="entry name" value="Phage_cement_2"/>
    <property type="match status" value="1"/>
</dbReference>
<dbReference type="InterPro" id="IPR011231">
    <property type="entry name" value="Phage_VT1-Sakai_H0018"/>
</dbReference>
<reference evidence="1" key="1">
    <citation type="journal article" date="2014" name="Int. J. Syst. Evol. Microbiol.">
        <title>Complete genome sequence of Corynebacterium casei LMG S-19264T (=DSM 44701T), isolated from a smear-ripened cheese.</title>
        <authorList>
            <consortium name="US DOE Joint Genome Institute (JGI-PGF)"/>
            <person name="Walter F."/>
            <person name="Albersmeier A."/>
            <person name="Kalinowski J."/>
            <person name="Ruckert C."/>
        </authorList>
    </citation>
    <scope>NUCLEOTIDE SEQUENCE</scope>
    <source>
        <strain evidence="1">VKM B-2789</strain>
    </source>
</reference>
<reference evidence="1" key="2">
    <citation type="submission" date="2023-01" db="EMBL/GenBank/DDBJ databases">
        <authorList>
            <person name="Sun Q."/>
            <person name="Evtushenko L."/>
        </authorList>
    </citation>
    <scope>NUCLEOTIDE SEQUENCE</scope>
    <source>
        <strain evidence="1">VKM B-2789</strain>
    </source>
</reference>
<gene>
    <name evidence="1" type="ORF">GCM10017653_27350</name>
</gene>
<dbReference type="RefSeq" id="WP_213364537.1">
    <property type="nucleotide sequence ID" value="NZ_BSFM01000014.1"/>
</dbReference>
<sequence>MKNYVQRGETLTFPAPAAVVSGEIVIAGSIIGVAAGGAASGADVDVDVTGVFTLPKVAALAVTLGATVYWDAANKLVTTTASGNTKLGYAVAAVGNPSATVNVRLVPVV</sequence>
<dbReference type="EMBL" id="BSFM01000014">
    <property type="protein sequence ID" value="GLK84665.1"/>
    <property type="molecule type" value="Genomic_DNA"/>
</dbReference>
<evidence type="ECO:0000313" key="1">
    <source>
        <dbReference type="EMBL" id="GLK84665.1"/>
    </source>
</evidence>
<name>A0A9W6JYZ4_9HYPH</name>
<evidence type="ECO:0000313" key="2">
    <source>
        <dbReference type="Proteomes" id="UP001143330"/>
    </source>
</evidence>
<comment type="caution">
    <text evidence="1">The sequence shown here is derived from an EMBL/GenBank/DDBJ whole genome shotgun (WGS) entry which is preliminary data.</text>
</comment>
<protein>
    <submittedName>
        <fullName evidence="1">Uncharacterized protein</fullName>
    </submittedName>
</protein>
<dbReference type="Proteomes" id="UP001143330">
    <property type="component" value="Unassembled WGS sequence"/>
</dbReference>
<organism evidence="1 2">
    <name type="scientific">Ancylobacter defluvii</name>
    <dbReference type="NCBI Taxonomy" id="1282440"/>
    <lineage>
        <taxon>Bacteria</taxon>
        <taxon>Pseudomonadati</taxon>
        <taxon>Pseudomonadota</taxon>
        <taxon>Alphaproteobacteria</taxon>
        <taxon>Hyphomicrobiales</taxon>
        <taxon>Xanthobacteraceae</taxon>
        <taxon>Ancylobacter</taxon>
    </lineage>
</organism>
<keyword evidence="2" id="KW-1185">Reference proteome</keyword>
<accession>A0A9W6JYZ4</accession>